<accession>A0A9X4QPT0</accession>
<evidence type="ECO:0000313" key="1">
    <source>
        <dbReference type="EMBL" id="MDG0793851.1"/>
    </source>
</evidence>
<dbReference type="AlphaFoldDB" id="A0A9X4QPT0"/>
<name>A0A9X4QPT0_9BACL</name>
<evidence type="ECO:0000313" key="2">
    <source>
        <dbReference type="Proteomes" id="UP001153387"/>
    </source>
</evidence>
<dbReference type="EMBL" id="JAPDHZ010000004">
    <property type="protein sequence ID" value="MDG0793851.1"/>
    <property type="molecule type" value="Genomic_DNA"/>
</dbReference>
<organism evidence="1 2">
    <name type="scientific">Cohnella ginsengisoli</name>
    <dbReference type="NCBI Taxonomy" id="425004"/>
    <lineage>
        <taxon>Bacteria</taxon>
        <taxon>Bacillati</taxon>
        <taxon>Bacillota</taxon>
        <taxon>Bacilli</taxon>
        <taxon>Bacillales</taxon>
        <taxon>Paenibacillaceae</taxon>
        <taxon>Cohnella</taxon>
    </lineage>
</organism>
<protein>
    <submittedName>
        <fullName evidence="1">Uncharacterized protein</fullName>
    </submittedName>
</protein>
<gene>
    <name evidence="1" type="ORF">OMP38_25785</name>
</gene>
<keyword evidence="2" id="KW-1185">Reference proteome</keyword>
<dbReference type="Proteomes" id="UP001153387">
    <property type="component" value="Unassembled WGS sequence"/>
</dbReference>
<reference evidence="1 2" key="1">
    <citation type="submission" date="2022-10" db="EMBL/GenBank/DDBJ databases">
        <title>Comparative genomic analysis of Cohnella hashimotonis sp. nov., isolated from the International Space Station.</title>
        <authorList>
            <person name="Simpson A."/>
            <person name="Venkateswaran K."/>
        </authorList>
    </citation>
    <scope>NUCLEOTIDE SEQUENCE [LARGE SCALE GENOMIC DNA]</scope>
    <source>
        <strain evidence="1 2">DSM 18997</strain>
    </source>
</reference>
<sequence length="88" mass="9870">MLVSNTLGTAAGDFLSHKQEGVGKLAGGGSFFGRRLRPDDRARRHADRRTHRTNPVNLLVYEDESSRFVLVGLHIDSPFRSDFRGFLN</sequence>
<dbReference type="RefSeq" id="WP_277567665.1">
    <property type="nucleotide sequence ID" value="NZ_JAPDHZ010000004.1"/>
</dbReference>
<comment type="caution">
    <text evidence="1">The sequence shown here is derived from an EMBL/GenBank/DDBJ whole genome shotgun (WGS) entry which is preliminary data.</text>
</comment>
<proteinExistence type="predicted"/>